<gene>
    <name evidence="6" type="ORF">L484_013220</name>
</gene>
<feature type="compositionally biased region" description="Basic and acidic residues" evidence="5">
    <location>
        <begin position="309"/>
        <end position="335"/>
    </location>
</feature>
<feature type="compositionally biased region" description="Basic and acidic residues" evidence="5">
    <location>
        <begin position="152"/>
        <end position="162"/>
    </location>
</feature>
<feature type="compositionally biased region" description="Basic residues" evidence="5">
    <location>
        <begin position="481"/>
        <end position="490"/>
    </location>
</feature>
<evidence type="ECO:0000256" key="2">
    <source>
        <dbReference type="ARBA" id="ARBA00022763"/>
    </source>
</evidence>
<keyword evidence="2" id="KW-0227">DNA damage</keyword>
<dbReference type="PANTHER" id="PTHR12663:SF3">
    <property type="entry name" value="SISTER CHROMATID COHESION PROTEIN PDS5 HOMOLOG C"/>
    <property type="match status" value="1"/>
</dbReference>
<organism evidence="6 7">
    <name type="scientific">Morus notabilis</name>
    <dbReference type="NCBI Taxonomy" id="981085"/>
    <lineage>
        <taxon>Eukaryota</taxon>
        <taxon>Viridiplantae</taxon>
        <taxon>Streptophyta</taxon>
        <taxon>Embryophyta</taxon>
        <taxon>Tracheophyta</taxon>
        <taxon>Spermatophyta</taxon>
        <taxon>Magnoliopsida</taxon>
        <taxon>eudicotyledons</taxon>
        <taxon>Gunneridae</taxon>
        <taxon>Pentapetalae</taxon>
        <taxon>rosids</taxon>
        <taxon>fabids</taxon>
        <taxon>Rosales</taxon>
        <taxon>Moraceae</taxon>
        <taxon>Moreae</taxon>
        <taxon>Morus</taxon>
    </lineage>
</organism>
<feature type="region of interest" description="Disordered" evidence="5">
    <location>
        <begin position="231"/>
        <end position="490"/>
    </location>
</feature>
<dbReference type="GO" id="GO:0006281">
    <property type="term" value="P:DNA repair"/>
    <property type="evidence" value="ECO:0007669"/>
    <property type="project" value="UniProtKB-KW"/>
</dbReference>
<feature type="compositionally biased region" description="Basic and acidic residues" evidence="5">
    <location>
        <begin position="355"/>
        <end position="371"/>
    </location>
</feature>
<dbReference type="Proteomes" id="UP000030645">
    <property type="component" value="Unassembled WGS sequence"/>
</dbReference>
<feature type="compositionally biased region" description="Basic and acidic residues" evidence="5">
    <location>
        <begin position="123"/>
        <end position="140"/>
    </location>
</feature>
<feature type="compositionally biased region" description="Basic and acidic residues" evidence="5">
    <location>
        <begin position="444"/>
        <end position="464"/>
    </location>
</feature>
<feature type="compositionally biased region" description="Acidic residues" evidence="5">
    <location>
        <begin position="239"/>
        <end position="250"/>
    </location>
</feature>
<feature type="compositionally biased region" description="Low complexity" evidence="5">
    <location>
        <begin position="434"/>
        <end position="443"/>
    </location>
</feature>
<evidence type="ECO:0000313" key="6">
    <source>
        <dbReference type="EMBL" id="EXB86689.1"/>
    </source>
</evidence>
<feature type="compositionally biased region" description="Basic and acidic residues" evidence="5">
    <location>
        <begin position="74"/>
        <end position="116"/>
    </location>
</feature>
<dbReference type="STRING" id="981085.W9REE2"/>
<feature type="compositionally biased region" description="Basic and acidic residues" evidence="5">
    <location>
        <begin position="269"/>
        <end position="285"/>
    </location>
</feature>
<dbReference type="GO" id="GO:0007064">
    <property type="term" value="P:mitotic sister chromatid cohesion"/>
    <property type="evidence" value="ECO:0007669"/>
    <property type="project" value="InterPro"/>
</dbReference>
<dbReference type="GO" id="GO:0005634">
    <property type="term" value="C:nucleus"/>
    <property type="evidence" value="ECO:0007669"/>
    <property type="project" value="UniProtKB-SubCell"/>
</dbReference>
<evidence type="ECO:0000256" key="4">
    <source>
        <dbReference type="ARBA" id="ARBA00023242"/>
    </source>
</evidence>
<dbReference type="GO" id="GO:0000785">
    <property type="term" value="C:chromatin"/>
    <property type="evidence" value="ECO:0007669"/>
    <property type="project" value="TreeGrafter"/>
</dbReference>
<dbReference type="Gene3D" id="2.30.30.140">
    <property type="match status" value="1"/>
</dbReference>
<evidence type="ECO:0000256" key="1">
    <source>
        <dbReference type="ARBA" id="ARBA00004123"/>
    </source>
</evidence>
<keyword evidence="4" id="KW-0539">Nucleus</keyword>
<dbReference type="AlphaFoldDB" id="W9REE2"/>
<feature type="compositionally biased region" description="Low complexity" evidence="5">
    <location>
        <begin position="338"/>
        <end position="354"/>
    </location>
</feature>
<evidence type="ECO:0000313" key="7">
    <source>
        <dbReference type="Proteomes" id="UP000030645"/>
    </source>
</evidence>
<dbReference type="eggNOG" id="KOG1525">
    <property type="taxonomic scope" value="Eukaryota"/>
</dbReference>
<name>W9REE2_9ROSA</name>
<feature type="compositionally biased region" description="Low complexity" evidence="5">
    <location>
        <begin position="286"/>
        <end position="303"/>
    </location>
</feature>
<dbReference type="SUPFAM" id="SSF63748">
    <property type="entry name" value="Tudor/PWWP/MBT"/>
    <property type="match status" value="1"/>
</dbReference>
<proteinExistence type="predicted"/>
<keyword evidence="3" id="KW-0234">DNA repair</keyword>
<evidence type="ECO:0000256" key="3">
    <source>
        <dbReference type="ARBA" id="ARBA00023204"/>
    </source>
</evidence>
<sequence length="490" mass="52312">MSPSENLPDESHSNKSVQKKKDTSDKEAAPSADDLSKKVADVTSDSEVKLNRRAGKKVPAAISNVNKVSTEIDASVKDSETTSDSETKPLKQSVKKMDKSSKNEHGSSAKKVEDKKKQGRGKAVSEKSVTKASVKDDSKDIIASPKLSVKLTKIEHSSEETPKTNSKRKRTPSKVKESGDKDFGENIVGSKVKVWWPKDHMFYEGVIESFDPVKKKHDVWYNDGDKETLNLKREKWEFIGDDSGSDEEEETGRSSPDASTETPLKKAKTKSDEPPTKQKKVEGSPKKSGGASASKSKGTAQKSGQGGKSDGKSKDDSKSVGKSKDVSGGKSKDQTPRSGSSKSATITSKSSSKSKNNDAQKSKTTKSKDESSTLSTKSKQDTPKAGSKQDTSKAGSKQDTPKAGKSKSSTPKAVSVSKDKPNQTSGKSSANGTGKVKSGSSKVKGNEDGKEDASDSEKVVETTKGKSPNPSKGQESEVKTGKKRRRGTKG</sequence>
<keyword evidence="7" id="KW-1185">Reference proteome</keyword>
<evidence type="ECO:0000256" key="5">
    <source>
        <dbReference type="SAM" id="MobiDB-lite"/>
    </source>
</evidence>
<feature type="compositionally biased region" description="Basic and acidic residues" evidence="5">
    <location>
        <begin position="174"/>
        <end position="184"/>
    </location>
</feature>
<accession>W9REE2</accession>
<reference evidence="7" key="1">
    <citation type="submission" date="2013-01" db="EMBL/GenBank/DDBJ databases">
        <title>Draft Genome Sequence of a Mulberry Tree, Morus notabilis C.K. Schneid.</title>
        <authorList>
            <person name="He N."/>
            <person name="Zhao S."/>
        </authorList>
    </citation>
    <scope>NUCLEOTIDE SEQUENCE</scope>
</reference>
<feature type="compositionally biased region" description="Polar residues" evidence="5">
    <location>
        <begin position="388"/>
        <end position="398"/>
    </location>
</feature>
<dbReference type="EMBL" id="KE344918">
    <property type="protein sequence ID" value="EXB86689.1"/>
    <property type="molecule type" value="Genomic_DNA"/>
</dbReference>
<comment type="subcellular location">
    <subcellularLocation>
        <location evidence="1">Nucleus</location>
    </subcellularLocation>
</comment>
<dbReference type="PANTHER" id="PTHR12663">
    <property type="entry name" value="ANDROGEN INDUCED INHIBITOR OF PROLIFERATION AS3 / PDS5-RELATED"/>
    <property type="match status" value="1"/>
</dbReference>
<feature type="compositionally biased region" description="Polar residues" evidence="5">
    <location>
        <begin position="422"/>
        <end position="432"/>
    </location>
</feature>
<dbReference type="OrthoDB" id="200660at2759"/>
<dbReference type="KEGG" id="mnt:21396403"/>
<feature type="region of interest" description="Disordered" evidence="5">
    <location>
        <begin position="1"/>
        <end position="184"/>
    </location>
</feature>
<dbReference type="InterPro" id="IPR039776">
    <property type="entry name" value="Pds5"/>
</dbReference>
<protein>
    <submittedName>
        <fullName evidence="6">Uncharacterized protein</fullName>
    </submittedName>
</protein>
<feature type="compositionally biased region" description="Basic and acidic residues" evidence="5">
    <location>
        <begin position="9"/>
        <end position="50"/>
    </location>
</feature>
<dbReference type="CDD" id="cd20404">
    <property type="entry name" value="Tudor_Agenet_AtEML-like"/>
    <property type="match status" value="1"/>
</dbReference>